<dbReference type="Pfam" id="PF13115">
    <property type="entry name" value="YtkA"/>
    <property type="match status" value="1"/>
</dbReference>
<keyword evidence="4" id="KW-1185">Reference proteome</keyword>
<dbReference type="InterPro" id="IPR032693">
    <property type="entry name" value="YtkA-like_dom"/>
</dbReference>
<evidence type="ECO:0000256" key="1">
    <source>
        <dbReference type="SAM" id="SignalP"/>
    </source>
</evidence>
<comment type="caution">
    <text evidence="3">The sequence shown here is derived from an EMBL/GenBank/DDBJ whole genome shotgun (WGS) entry which is preliminary data.</text>
</comment>
<protein>
    <recommendedName>
        <fullName evidence="2">YtkA-like domain-containing protein</fullName>
    </recommendedName>
</protein>
<sequence length="146" mass="15377">MSRRSIRTAVAGLLAAFLVATAVAGCAQSRADETTSPAACQTEKQGAGLTVRFTTVPCPAKGGMVAVAQFTIRDSAGEPVRDATVKVNYDMPSMNMQRSSEQTATLNGDAYEARLVLGMTGFWVVTIQVSRGSAAPAAMRFDVRAR</sequence>
<organism evidence="3 4">
    <name type="scientific">Sphaerimonospora thailandensis</name>
    <dbReference type="NCBI Taxonomy" id="795644"/>
    <lineage>
        <taxon>Bacteria</taxon>
        <taxon>Bacillati</taxon>
        <taxon>Actinomycetota</taxon>
        <taxon>Actinomycetes</taxon>
        <taxon>Streptosporangiales</taxon>
        <taxon>Streptosporangiaceae</taxon>
        <taxon>Sphaerimonospora</taxon>
    </lineage>
</organism>
<evidence type="ECO:0000313" key="4">
    <source>
        <dbReference type="Proteomes" id="UP000610966"/>
    </source>
</evidence>
<dbReference type="RefSeq" id="WP_204017878.1">
    <property type="nucleotide sequence ID" value="NZ_BOOG01000047.1"/>
</dbReference>
<evidence type="ECO:0000313" key="3">
    <source>
        <dbReference type="EMBL" id="GIH72211.1"/>
    </source>
</evidence>
<dbReference type="EMBL" id="BOOG01000047">
    <property type="protein sequence ID" value="GIH72211.1"/>
    <property type="molecule type" value="Genomic_DNA"/>
</dbReference>
<proteinExistence type="predicted"/>
<gene>
    <name evidence="3" type="ORF">Mth01_44640</name>
</gene>
<reference evidence="3" key="1">
    <citation type="submission" date="2021-01" db="EMBL/GenBank/DDBJ databases">
        <title>Whole genome shotgun sequence of Sphaerimonospora thailandensis NBRC 107569.</title>
        <authorList>
            <person name="Komaki H."/>
            <person name="Tamura T."/>
        </authorList>
    </citation>
    <scope>NUCLEOTIDE SEQUENCE</scope>
    <source>
        <strain evidence="3">NBRC 107569</strain>
    </source>
</reference>
<evidence type="ECO:0000259" key="2">
    <source>
        <dbReference type="Pfam" id="PF13115"/>
    </source>
</evidence>
<keyword evidence="1" id="KW-0732">Signal</keyword>
<name>A0A8J3W1X4_9ACTN</name>
<dbReference type="PROSITE" id="PS51257">
    <property type="entry name" value="PROKAR_LIPOPROTEIN"/>
    <property type="match status" value="1"/>
</dbReference>
<dbReference type="AlphaFoldDB" id="A0A8J3W1X4"/>
<feature type="chain" id="PRO_5039642938" description="YtkA-like domain-containing protein" evidence="1">
    <location>
        <begin position="25"/>
        <end position="146"/>
    </location>
</feature>
<feature type="domain" description="YtkA-like" evidence="2">
    <location>
        <begin position="45"/>
        <end position="127"/>
    </location>
</feature>
<accession>A0A8J3W1X4</accession>
<dbReference type="Proteomes" id="UP000610966">
    <property type="component" value="Unassembled WGS sequence"/>
</dbReference>
<feature type="signal peptide" evidence="1">
    <location>
        <begin position="1"/>
        <end position="24"/>
    </location>
</feature>